<evidence type="ECO:0000259" key="8">
    <source>
        <dbReference type="PROSITE" id="PS51320"/>
    </source>
</evidence>
<evidence type="ECO:0000256" key="6">
    <source>
        <dbReference type="RuleBase" id="RU369065"/>
    </source>
</evidence>
<comment type="subcellular location">
    <subcellularLocation>
        <location evidence="6">Nucleus</location>
    </subcellularLocation>
</comment>
<feature type="region of interest" description="Disordered" evidence="7">
    <location>
        <begin position="160"/>
        <end position="193"/>
    </location>
</feature>
<comment type="similarity">
    <text evidence="1 6">Belongs to the TIFY/JAZ family.</text>
</comment>
<evidence type="ECO:0000256" key="2">
    <source>
        <dbReference type="ARBA" id="ARBA00022819"/>
    </source>
</evidence>
<dbReference type="InterPro" id="IPR040390">
    <property type="entry name" value="TIFY/JAZ"/>
</dbReference>
<dbReference type="InterPro" id="IPR010399">
    <property type="entry name" value="Tify_dom"/>
</dbReference>
<feature type="region of interest" description="Disordered" evidence="7">
    <location>
        <begin position="112"/>
        <end position="133"/>
    </location>
</feature>
<dbReference type="Pfam" id="PF09425">
    <property type="entry name" value="Jas_motif"/>
    <property type="match status" value="1"/>
</dbReference>
<dbReference type="EMBL" id="SPHZ02000011">
    <property type="protein sequence ID" value="KAF0892760.1"/>
    <property type="molecule type" value="Genomic_DNA"/>
</dbReference>
<protein>
    <recommendedName>
        <fullName evidence="6">Protein TIFY</fullName>
    </recommendedName>
    <alternativeName>
        <fullName evidence="6">Jasmonate ZIM domain-containing protein</fullName>
    </alternativeName>
</protein>
<sequence length="193" mass="20376">MAAAAGSSSSRFAVTCGLLRQYVRERQQQQPPTPVSLLATVAEVEEDDRTMQLFPPRPAGAVATTASAQTTSSSQAGTAPLTIFYDGRVLVFDDVPAEKAVELMKLAGSASSPAPVAEATPPPPPQTVQPASAALSEMPIARKASLQRFLQKRKHRIITSDPYKKAVAPSPAPDKSFAAVKPVKDEPATWLGL</sequence>
<dbReference type="GO" id="GO:0009611">
    <property type="term" value="P:response to wounding"/>
    <property type="evidence" value="ECO:0007669"/>
    <property type="project" value="UniProtKB-UniRule"/>
</dbReference>
<dbReference type="GO" id="GO:2000022">
    <property type="term" value="P:regulation of jasmonic acid mediated signaling pathway"/>
    <property type="evidence" value="ECO:0007669"/>
    <property type="project" value="UniProtKB-UniRule"/>
</dbReference>
<evidence type="ECO:0000313" key="10">
    <source>
        <dbReference type="Proteomes" id="UP000479710"/>
    </source>
</evidence>
<keyword evidence="10" id="KW-1185">Reference proteome</keyword>
<evidence type="ECO:0000256" key="4">
    <source>
        <dbReference type="ARBA" id="ARBA00023015"/>
    </source>
</evidence>
<keyword evidence="4" id="KW-0805">Transcription regulation</keyword>
<reference evidence="9 10" key="1">
    <citation type="submission" date="2019-11" db="EMBL/GenBank/DDBJ databases">
        <title>Whole genome sequence of Oryza granulata.</title>
        <authorList>
            <person name="Li W."/>
        </authorList>
    </citation>
    <scope>NUCLEOTIDE SEQUENCE [LARGE SCALE GENOMIC DNA]</scope>
    <source>
        <strain evidence="10">cv. Menghai</strain>
        <tissue evidence="9">Leaf</tissue>
    </source>
</reference>
<keyword evidence="5" id="KW-0804">Transcription</keyword>
<proteinExistence type="inferred from homology"/>
<evidence type="ECO:0000313" key="9">
    <source>
        <dbReference type="EMBL" id="KAF0892760.1"/>
    </source>
</evidence>
<keyword evidence="6" id="KW-0539">Nucleus</keyword>
<feature type="domain" description="Tify" evidence="8">
    <location>
        <begin position="74"/>
        <end position="109"/>
    </location>
</feature>
<dbReference type="PROSITE" id="PS51320">
    <property type="entry name" value="TIFY"/>
    <property type="match status" value="1"/>
</dbReference>
<dbReference type="PANTHER" id="PTHR33077">
    <property type="entry name" value="PROTEIN TIFY 4A-RELATED-RELATED"/>
    <property type="match status" value="1"/>
</dbReference>
<dbReference type="OrthoDB" id="694307at2759"/>
<dbReference type="Pfam" id="PF06200">
    <property type="entry name" value="tify"/>
    <property type="match status" value="1"/>
</dbReference>
<name>A0A6G1BXS2_9ORYZ</name>
<comment type="function">
    <text evidence="6">Repressor of jasmonate responses.</text>
</comment>
<keyword evidence="2 6" id="KW-1184">Jasmonic acid signaling pathway</keyword>
<gene>
    <name evidence="9" type="ORF">E2562_017723</name>
</gene>
<evidence type="ECO:0000256" key="3">
    <source>
        <dbReference type="ARBA" id="ARBA00022843"/>
    </source>
</evidence>
<organism evidence="9 10">
    <name type="scientific">Oryza meyeriana var. granulata</name>
    <dbReference type="NCBI Taxonomy" id="110450"/>
    <lineage>
        <taxon>Eukaryota</taxon>
        <taxon>Viridiplantae</taxon>
        <taxon>Streptophyta</taxon>
        <taxon>Embryophyta</taxon>
        <taxon>Tracheophyta</taxon>
        <taxon>Spermatophyta</taxon>
        <taxon>Magnoliopsida</taxon>
        <taxon>Liliopsida</taxon>
        <taxon>Poales</taxon>
        <taxon>Poaceae</taxon>
        <taxon>BOP clade</taxon>
        <taxon>Oryzoideae</taxon>
        <taxon>Oryzeae</taxon>
        <taxon>Oryzinae</taxon>
        <taxon>Oryza</taxon>
        <taxon>Oryza meyeriana</taxon>
    </lineage>
</organism>
<dbReference type="Proteomes" id="UP000479710">
    <property type="component" value="Unassembled WGS sequence"/>
</dbReference>
<evidence type="ECO:0000256" key="7">
    <source>
        <dbReference type="SAM" id="MobiDB-lite"/>
    </source>
</evidence>
<dbReference type="GO" id="GO:0031347">
    <property type="term" value="P:regulation of defense response"/>
    <property type="evidence" value="ECO:0007669"/>
    <property type="project" value="UniProtKB-UniRule"/>
</dbReference>
<keyword evidence="3" id="KW-0832">Ubl conjugation</keyword>
<evidence type="ECO:0000256" key="1">
    <source>
        <dbReference type="ARBA" id="ARBA00008614"/>
    </source>
</evidence>
<evidence type="ECO:0000256" key="5">
    <source>
        <dbReference type="ARBA" id="ARBA00023163"/>
    </source>
</evidence>
<comment type="domain">
    <text evidence="6">The jas domain is required for interaction with COI1.</text>
</comment>
<dbReference type="GO" id="GO:0005634">
    <property type="term" value="C:nucleus"/>
    <property type="evidence" value="ECO:0007669"/>
    <property type="project" value="UniProtKB-SubCell"/>
</dbReference>
<dbReference type="PANTHER" id="PTHR33077:SF52">
    <property type="entry name" value="PROTEIN TIFY 11D"/>
    <property type="match status" value="1"/>
</dbReference>
<comment type="caution">
    <text evidence="9">The sequence shown here is derived from an EMBL/GenBank/DDBJ whole genome shotgun (WGS) entry which is preliminary data.</text>
</comment>
<dbReference type="AlphaFoldDB" id="A0A6G1BXS2"/>
<accession>A0A6G1BXS2</accession>
<dbReference type="SMART" id="SM00979">
    <property type="entry name" value="TIFY"/>
    <property type="match status" value="1"/>
</dbReference>
<dbReference type="InterPro" id="IPR018467">
    <property type="entry name" value="CCT_CS"/>
</dbReference>